<keyword evidence="3" id="KW-0235">DNA replication</keyword>
<dbReference type="InterPro" id="IPR001098">
    <property type="entry name" value="DNA-dir_DNA_pol_A_palm_dom"/>
</dbReference>
<evidence type="ECO:0000256" key="2">
    <source>
        <dbReference type="ARBA" id="ARBA00012417"/>
    </source>
</evidence>
<dbReference type="Gene3D" id="3.30.70.370">
    <property type="match status" value="2"/>
</dbReference>
<reference evidence="6 7" key="1">
    <citation type="submission" date="2015-11" db="EMBL/GenBank/DDBJ databases">
        <authorList>
            <consortium name="Pathogen Informatics"/>
        </authorList>
    </citation>
    <scope>NUCLEOTIDE SEQUENCE [LARGE SCALE GENOMIC DNA]</scope>
    <source>
        <strain evidence="6 7">006A-0059</strain>
    </source>
</reference>
<keyword evidence="6" id="KW-0548">Nucleotidyltransferase</keyword>
<dbReference type="PANTHER" id="PTHR10133:SF27">
    <property type="entry name" value="DNA POLYMERASE NU"/>
    <property type="match status" value="1"/>
</dbReference>
<dbReference type="Gene3D" id="1.20.1060.10">
    <property type="entry name" value="Taq DNA Polymerase, Chain T, domain 4"/>
    <property type="match status" value="1"/>
</dbReference>
<keyword evidence="6" id="KW-0808">Transferase</keyword>
<evidence type="ECO:0000313" key="7">
    <source>
        <dbReference type="Proteomes" id="UP000052237"/>
    </source>
</evidence>
<dbReference type="InterPro" id="IPR002298">
    <property type="entry name" value="DNA_polymerase_A"/>
</dbReference>
<accession>A0A0S4RBK5</accession>
<dbReference type="InterPro" id="IPR036397">
    <property type="entry name" value="RNaseH_sf"/>
</dbReference>
<feature type="domain" description="DNA-directed DNA polymerase family A palm" evidence="5">
    <location>
        <begin position="383"/>
        <end position="622"/>
    </location>
</feature>
<comment type="caution">
    <text evidence="6">The sequence shown here is derived from an EMBL/GenBank/DDBJ whole genome shotgun (WGS) entry which is preliminary data.</text>
</comment>
<dbReference type="GO" id="GO:0003677">
    <property type="term" value="F:DNA binding"/>
    <property type="evidence" value="ECO:0007669"/>
    <property type="project" value="InterPro"/>
</dbReference>
<evidence type="ECO:0000259" key="5">
    <source>
        <dbReference type="SMART" id="SM00482"/>
    </source>
</evidence>
<proteinExistence type="inferred from homology"/>
<dbReference type="Proteomes" id="UP000052237">
    <property type="component" value="Unassembled WGS sequence"/>
</dbReference>
<dbReference type="InterPro" id="IPR012337">
    <property type="entry name" value="RNaseH-like_sf"/>
</dbReference>
<comment type="similarity">
    <text evidence="1">Belongs to the DNA polymerase type-A family.</text>
</comment>
<protein>
    <recommendedName>
        <fullName evidence="2">DNA-directed DNA polymerase</fullName>
        <ecNumber evidence="2">2.7.7.7</ecNumber>
    </recommendedName>
</protein>
<gene>
    <name evidence="6" type="primary">polA_1</name>
    <name evidence="6" type="ORF">ERS686654_00323</name>
</gene>
<dbReference type="InterPro" id="IPR043502">
    <property type="entry name" value="DNA/RNA_pol_sf"/>
</dbReference>
<dbReference type="PANTHER" id="PTHR10133">
    <property type="entry name" value="DNA POLYMERASE I"/>
    <property type="match status" value="1"/>
</dbReference>
<comment type="catalytic activity">
    <reaction evidence="4">
        <text>DNA(n) + a 2'-deoxyribonucleoside 5'-triphosphate = DNA(n+1) + diphosphate</text>
        <dbReference type="Rhea" id="RHEA:22508"/>
        <dbReference type="Rhea" id="RHEA-COMP:17339"/>
        <dbReference type="Rhea" id="RHEA-COMP:17340"/>
        <dbReference type="ChEBI" id="CHEBI:33019"/>
        <dbReference type="ChEBI" id="CHEBI:61560"/>
        <dbReference type="ChEBI" id="CHEBI:173112"/>
        <dbReference type="EC" id="2.7.7.7"/>
    </reaction>
</comment>
<organism evidence="6 7">
    <name type="scientific">Campylobacter hyointestinalis subsp. hyointestinalis</name>
    <dbReference type="NCBI Taxonomy" id="91352"/>
    <lineage>
        <taxon>Bacteria</taxon>
        <taxon>Pseudomonadati</taxon>
        <taxon>Campylobacterota</taxon>
        <taxon>Epsilonproteobacteria</taxon>
        <taxon>Campylobacterales</taxon>
        <taxon>Campylobacteraceae</taxon>
        <taxon>Campylobacter</taxon>
    </lineage>
</organism>
<dbReference type="Pfam" id="PF13482">
    <property type="entry name" value="RNase_H_2"/>
    <property type="match status" value="1"/>
</dbReference>
<evidence type="ECO:0000256" key="1">
    <source>
        <dbReference type="ARBA" id="ARBA00007705"/>
    </source>
</evidence>
<dbReference type="GO" id="GO:0003887">
    <property type="term" value="F:DNA-directed DNA polymerase activity"/>
    <property type="evidence" value="ECO:0007669"/>
    <property type="project" value="UniProtKB-EC"/>
</dbReference>
<dbReference type="Gene3D" id="3.30.420.10">
    <property type="entry name" value="Ribonuclease H-like superfamily/Ribonuclease H"/>
    <property type="match status" value="1"/>
</dbReference>
<dbReference type="InterPro" id="IPR038720">
    <property type="entry name" value="YprB_RNase_H-like_dom"/>
</dbReference>
<dbReference type="GO" id="GO:0006302">
    <property type="term" value="P:double-strand break repair"/>
    <property type="evidence" value="ECO:0007669"/>
    <property type="project" value="TreeGrafter"/>
</dbReference>
<evidence type="ECO:0000256" key="3">
    <source>
        <dbReference type="ARBA" id="ARBA00022705"/>
    </source>
</evidence>
<evidence type="ECO:0000256" key="4">
    <source>
        <dbReference type="ARBA" id="ARBA00049244"/>
    </source>
</evidence>
<dbReference type="EC" id="2.7.7.7" evidence="2"/>
<keyword evidence="7" id="KW-1185">Reference proteome</keyword>
<dbReference type="SMART" id="SM00482">
    <property type="entry name" value="POLAc"/>
    <property type="match status" value="1"/>
</dbReference>
<dbReference type="SUPFAM" id="SSF56672">
    <property type="entry name" value="DNA/RNA polymerases"/>
    <property type="match status" value="1"/>
</dbReference>
<sequence length="661" mass="75162">MYDSFCQGGSNMLIFDIETNGLLDELTKIHTITIYDSISDEFKSYDKDECSRAIELLNNADICGHNIIAFDIPAIKKIYPSFSPRSVTDTLVQLRLAYADIKERDVSQKNIPTKLYGSHSLKAWGYRLGVLKGDFAETTNWAEWSKEMSEYCKQDVVVTKAIFEHLKSKHSYLNCYANELEHKVQEIISRQIRKGFLFNYDKAEELYFTLLKRKSELLREFKNVFKPYLEADGDAFIPKVNNKERGYVKGVPLQKLKLVEFKPSSRQHIAYQFKKLYNWKPNVYTDSREPKVDEDVLASLDYPEAKLLSEYFLIEKRLSQLATGSQAWMSQVNNKDGRMHGYVNTCGAVTGRMTHSNPNIAQVPSVSIDKEGNYLYGSSGGYSTECRELFEVPKGYKLVGCDASGLELRTLSHYLAYYDNGAYANEVLNGDIHTANQKAANLPTRAAAKTFIYSYLYGGGDLRIGTSIATDDCLKYVGTKEYKTIKTKLLKDSFELNGKRYVKVTKGQWSELNDLLVCQACYGANIKEKFLANMPALSELRKAVAKKVTEAKVLKGLDGRILKVRSAHSALNVLLQSAGAIVMKQYLVMLDEKLQKEFRVGDDYEFVANIHDEVQIQVKEEFAQRVASICVEVFADVTKFFNFRIRLDGEAKVGNNWKETH</sequence>
<dbReference type="EMBL" id="FAVB01000001">
    <property type="protein sequence ID" value="CUU71263.1"/>
    <property type="molecule type" value="Genomic_DNA"/>
</dbReference>
<dbReference type="AlphaFoldDB" id="A0A0S4RBK5"/>
<dbReference type="GO" id="GO:0006261">
    <property type="term" value="P:DNA-templated DNA replication"/>
    <property type="evidence" value="ECO:0007669"/>
    <property type="project" value="InterPro"/>
</dbReference>
<dbReference type="Pfam" id="PF00476">
    <property type="entry name" value="DNA_pol_A"/>
    <property type="match status" value="1"/>
</dbReference>
<dbReference type="RefSeq" id="WP_059434936.1">
    <property type="nucleotide sequence ID" value="NZ_FAVB01000001.1"/>
</dbReference>
<name>A0A0S4RBK5_CAMHY</name>
<evidence type="ECO:0000313" key="6">
    <source>
        <dbReference type="EMBL" id="CUU71263.1"/>
    </source>
</evidence>
<dbReference type="SUPFAM" id="SSF53098">
    <property type="entry name" value="Ribonuclease H-like"/>
    <property type="match status" value="1"/>
</dbReference>